<evidence type="ECO:0000256" key="1">
    <source>
        <dbReference type="SAM" id="SignalP"/>
    </source>
</evidence>
<comment type="caution">
    <text evidence="2">The sequence shown here is derived from an EMBL/GenBank/DDBJ whole genome shotgun (WGS) entry which is preliminary data.</text>
</comment>
<gene>
    <name evidence="2" type="ORF">GGR27_001673</name>
</gene>
<dbReference type="RefSeq" id="WP_168036930.1">
    <property type="nucleotide sequence ID" value="NZ_JAATJH010000002.1"/>
</dbReference>
<organism evidence="2 3">
    <name type="scientific">Neolewinella antarctica</name>
    <dbReference type="NCBI Taxonomy" id="442734"/>
    <lineage>
        <taxon>Bacteria</taxon>
        <taxon>Pseudomonadati</taxon>
        <taxon>Bacteroidota</taxon>
        <taxon>Saprospiria</taxon>
        <taxon>Saprospirales</taxon>
        <taxon>Lewinellaceae</taxon>
        <taxon>Neolewinella</taxon>
    </lineage>
</organism>
<dbReference type="Proteomes" id="UP000770785">
    <property type="component" value="Unassembled WGS sequence"/>
</dbReference>
<sequence>MLKVPSALSPLLLLCLVWALAQVPGKCQVLRTNAAGEKIIVYPDGTARYFNDLSPVTGPADGEETTYPVLSVDIEPLGEALTPTENDLRRIAERRLSLAREALELAGTRVRAAAKNRERIASQIAVANQAGDLSSLGSLQRQATLASKTECEASNDEVVARALVEQTESTIANNSYVAAYNEDRRRRNTNRLPLATTSNRRGQQFDLLSAKQVSFTGYGSADARHGIGEALPCRPATALKASNGARPKTPLLPFFSYTDEGLRPFLEGKEYLVASAYTSTNAGGANYLHLNFSFSNASARNAYGTLPAGTSLSVHLLNGRSLTLSGERESVGIFNHQRQTLNYDVDYPLSRADTQLLQREAIDYVRVFWSGGYEEYPVARVDAVKHMCRCL</sequence>
<feature type="chain" id="PRO_5045421573" evidence="1">
    <location>
        <begin position="22"/>
        <end position="391"/>
    </location>
</feature>
<keyword evidence="3" id="KW-1185">Reference proteome</keyword>
<feature type="signal peptide" evidence="1">
    <location>
        <begin position="1"/>
        <end position="21"/>
    </location>
</feature>
<name>A0ABX0XB67_9BACT</name>
<reference evidence="2 3" key="1">
    <citation type="submission" date="2020-03" db="EMBL/GenBank/DDBJ databases">
        <title>Genomic Encyclopedia of Type Strains, Phase IV (KMG-IV): sequencing the most valuable type-strain genomes for metagenomic binning, comparative biology and taxonomic classification.</title>
        <authorList>
            <person name="Goeker M."/>
        </authorList>
    </citation>
    <scope>NUCLEOTIDE SEQUENCE [LARGE SCALE GENOMIC DNA]</scope>
    <source>
        <strain evidence="2 3">DSM 105096</strain>
    </source>
</reference>
<accession>A0ABX0XB67</accession>
<evidence type="ECO:0000313" key="2">
    <source>
        <dbReference type="EMBL" id="NJC26174.1"/>
    </source>
</evidence>
<protein>
    <submittedName>
        <fullName evidence="2">Uncharacterized protein</fullName>
    </submittedName>
</protein>
<proteinExistence type="predicted"/>
<dbReference type="EMBL" id="JAATJH010000002">
    <property type="protein sequence ID" value="NJC26174.1"/>
    <property type="molecule type" value="Genomic_DNA"/>
</dbReference>
<evidence type="ECO:0000313" key="3">
    <source>
        <dbReference type="Proteomes" id="UP000770785"/>
    </source>
</evidence>
<keyword evidence="1" id="KW-0732">Signal</keyword>